<dbReference type="Proteomes" id="UP001215280">
    <property type="component" value="Unassembled WGS sequence"/>
</dbReference>
<reference evidence="2" key="1">
    <citation type="submission" date="2023-03" db="EMBL/GenBank/DDBJ databases">
        <title>Massive genome expansion in bonnet fungi (Mycena s.s.) driven by repeated elements and novel gene families across ecological guilds.</title>
        <authorList>
            <consortium name="Lawrence Berkeley National Laboratory"/>
            <person name="Harder C.B."/>
            <person name="Miyauchi S."/>
            <person name="Viragh M."/>
            <person name="Kuo A."/>
            <person name="Thoen E."/>
            <person name="Andreopoulos B."/>
            <person name="Lu D."/>
            <person name="Skrede I."/>
            <person name="Drula E."/>
            <person name="Henrissat B."/>
            <person name="Morin E."/>
            <person name="Kohler A."/>
            <person name="Barry K."/>
            <person name="LaButti K."/>
            <person name="Morin E."/>
            <person name="Salamov A."/>
            <person name="Lipzen A."/>
            <person name="Mereny Z."/>
            <person name="Hegedus B."/>
            <person name="Baldrian P."/>
            <person name="Stursova M."/>
            <person name="Weitz H."/>
            <person name="Taylor A."/>
            <person name="Grigoriev I.V."/>
            <person name="Nagy L.G."/>
            <person name="Martin F."/>
            <person name="Kauserud H."/>
        </authorList>
    </citation>
    <scope>NUCLEOTIDE SEQUENCE</scope>
    <source>
        <strain evidence="2">CBHHK188m</strain>
    </source>
</reference>
<evidence type="ECO:0000313" key="2">
    <source>
        <dbReference type="EMBL" id="KAJ7764603.1"/>
    </source>
</evidence>
<comment type="caution">
    <text evidence="2">The sequence shown here is derived from an EMBL/GenBank/DDBJ whole genome shotgun (WGS) entry which is preliminary data.</text>
</comment>
<evidence type="ECO:0000313" key="3">
    <source>
        <dbReference type="Proteomes" id="UP001215280"/>
    </source>
</evidence>
<accession>A0AAD7JJG7</accession>
<protein>
    <submittedName>
        <fullName evidence="2">Uncharacterized protein</fullName>
    </submittedName>
</protein>
<name>A0AAD7JJG7_9AGAR</name>
<evidence type="ECO:0000256" key="1">
    <source>
        <dbReference type="SAM" id="MobiDB-lite"/>
    </source>
</evidence>
<feature type="compositionally biased region" description="Low complexity" evidence="1">
    <location>
        <begin position="1"/>
        <end position="12"/>
    </location>
</feature>
<organism evidence="2 3">
    <name type="scientific">Mycena maculata</name>
    <dbReference type="NCBI Taxonomy" id="230809"/>
    <lineage>
        <taxon>Eukaryota</taxon>
        <taxon>Fungi</taxon>
        <taxon>Dikarya</taxon>
        <taxon>Basidiomycota</taxon>
        <taxon>Agaricomycotina</taxon>
        <taxon>Agaricomycetes</taxon>
        <taxon>Agaricomycetidae</taxon>
        <taxon>Agaricales</taxon>
        <taxon>Marasmiineae</taxon>
        <taxon>Mycenaceae</taxon>
        <taxon>Mycena</taxon>
    </lineage>
</organism>
<feature type="region of interest" description="Disordered" evidence="1">
    <location>
        <begin position="1"/>
        <end position="20"/>
    </location>
</feature>
<dbReference type="AlphaFoldDB" id="A0AAD7JJG7"/>
<sequence length="250" mass="27740">MSRTRATLPTPARTRRTSFPSHTASYRITLSSPRCASYRRRARAEMAPAVAQLTAEDVSLGLSEVVDAMQAPDFLRMGGAPSFWDAWHPLPEDAGEDAPAPVDKDKSEAEVEGWDWASVEGEWWCIFSFVDFQDILRVSNIRRDDLQELLLFGQTTLRVVCYSAPPHEENPHQLLYRLPVIHIAGESRGRVTNELEGTVRMVGDGEMVTESVQVGNIGSAFGNMGLWTYTNRSPSESTTTLGVFSFVSLS</sequence>
<keyword evidence="3" id="KW-1185">Reference proteome</keyword>
<gene>
    <name evidence="2" type="ORF">DFH07DRAFT_811795</name>
</gene>
<dbReference type="EMBL" id="JARJLG010000037">
    <property type="protein sequence ID" value="KAJ7764603.1"/>
    <property type="molecule type" value="Genomic_DNA"/>
</dbReference>
<proteinExistence type="predicted"/>